<evidence type="ECO:0000313" key="11">
    <source>
        <dbReference type="Proteomes" id="UP000075420"/>
    </source>
</evidence>
<dbReference type="Gene3D" id="1.20.58.110">
    <property type="entry name" value="Ribosomal protein S20"/>
    <property type="match status" value="1"/>
</dbReference>
<evidence type="ECO:0000256" key="5">
    <source>
        <dbReference type="ARBA" id="ARBA00022980"/>
    </source>
</evidence>
<dbReference type="InterPro" id="IPR036510">
    <property type="entry name" value="Ribosomal_bS20_sf"/>
</dbReference>
<sequence length="95" mass="10033">MANHASADKRNRQRITRTERNRAAKSELRTTIKKARVALKGVSQESAAQVTAAVSALDRAASKGTIPAKRASRVKSRLALALHKASVAAKTAAAS</sequence>
<evidence type="ECO:0000256" key="1">
    <source>
        <dbReference type="ARBA" id="ARBA00003134"/>
    </source>
</evidence>
<comment type="caution">
    <text evidence="10">The sequence shown here is derived from an EMBL/GenBank/DDBJ whole genome shotgun (WGS) entry which is preliminary data.</text>
</comment>
<feature type="region of interest" description="Disordered" evidence="9">
    <location>
        <begin position="1"/>
        <end position="27"/>
    </location>
</feature>
<name>A0A150PVL8_SORCE</name>
<dbReference type="PANTHER" id="PTHR33398:SF1">
    <property type="entry name" value="SMALL RIBOSOMAL SUBUNIT PROTEIN BS20C"/>
    <property type="match status" value="1"/>
</dbReference>
<keyword evidence="6 8" id="KW-0687">Ribonucleoprotein</keyword>
<dbReference type="GO" id="GO:0070181">
    <property type="term" value="F:small ribosomal subunit rRNA binding"/>
    <property type="evidence" value="ECO:0007669"/>
    <property type="project" value="TreeGrafter"/>
</dbReference>
<proteinExistence type="inferred from homology"/>
<dbReference type="GO" id="GO:0003735">
    <property type="term" value="F:structural constituent of ribosome"/>
    <property type="evidence" value="ECO:0007669"/>
    <property type="project" value="InterPro"/>
</dbReference>
<evidence type="ECO:0000256" key="4">
    <source>
        <dbReference type="ARBA" id="ARBA00022884"/>
    </source>
</evidence>
<organism evidence="10 11">
    <name type="scientific">Sorangium cellulosum</name>
    <name type="common">Polyangium cellulosum</name>
    <dbReference type="NCBI Taxonomy" id="56"/>
    <lineage>
        <taxon>Bacteria</taxon>
        <taxon>Pseudomonadati</taxon>
        <taxon>Myxococcota</taxon>
        <taxon>Polyangia</taxon>
        <taxon>Polyangiales</taxon>
        <taxon>Polyangiaceae</taxon>
        <taxon>Sorangium</taxon>
    </lineage>
</organism>
<dbReference type="NCBIfam" id="TIGR00029">
    <property type="entry name" value="S20"/>
    <property type="match status" value="1"/>
</dbReference>
<evidence type="ECO:0000313" key="10">
    <source>
        <dbReference type="EMBL" id="KYF59811.1"/>
    </source>
</evidence>
<evidence type="ECO:0000256" key="8">
    <source>
        <dbReference type="HAMAP-Rule" id="MF_00500"/>
    </source>
</evidence>
<dbReference type="PANTHER" id="PTHR33398">
    <property type="entry name" value="30S RIBOSOMAL PROTEIN S20"/>
    <property type="match status" value="1"/>
</dbReference>
<keyword evidence="4 8" id="KW-0694">RNA-binding</keyword>
<evidence type="ECO:0000256" key="9">
    <source>
        <dbReference type="SAM" id="MobiDB-lite"/>
    </source>
</evidence>
<comment type="similarity">
    <text evidence="2 8">Belongs to the bacterial ribosomal protein bS20 family.</text>
</comment>
<dbReference type="Pfam" id="PF01649">
    <property type="entry name" value="Ribosomal_S20p"/>
    <property type="match status" value="1"/>
</dbReference>
<comment type="function">
    <text evidence="1 8">Binds directly to 16S ribosomal RNA.</text>
</comment>
<dbReference type="InterPro" id="IPR002583">
    <property type="entry name" value="Ribosomal_bS20"/>
</dbReference>
<keyword evidence="5 8" id="KW-0689">Ribosomal protein</keyword>
<dbReference type="AlphaFoldDB" id="A0A150PVL8"/>
<evidence type="ECO:0000256" key="6">
    <source>
        <dbReference type="ARBA" id="ARBA00023274"/>
    </source>
</evidence>
<dbReference type="SUPFAM" id="SSF46992">
    <property type="entry name" value="Ribosomal protein S20"/>
    <property type="match status" value="1"/>
</dbReference>
<protein>
    <recommendedName>
        <fullName evidence="7 8">Small ribosomal subunit protein bS20</fullName>
    </recommendedName>
</protein>
<dbReference type="GO" id="GO:0015935">
    <property type="term" value="C:small ribosomal subunit"/>
    <property type="evidence" value="ECO:0007669"/>
    <property type="project" value="TreeGrafter"/>
</dbReference>
<evidence type="ECO:0000256" key="7">
    <source>
        <dbReference type="ARBA" id="ARBA00035136"/>
    </source>
</evidence>
<evidence type="ECO:0000256" key="3">
    <source>
        <dbReference type="ARBA" id="ARBA00022730"/>
    </source>
</evidence>
<evidence type="ECO:0000256" key="2">
    <source>
        <dbReference type="ARBA" id="ARBA00007634"/>
    </source>
</evidence>
<gene>
    <name evidence="8" type="primary">rpsT</name>
    <name evidence="10" type="ORF">BE08_12780</name>
</gene>
<keyword evidence="3 8" id="KW-0699">rRNA-binding</keyword>
<accession>A0A150PVL8</accession>
<dbReference type="EMBL" id="JELY01000291">
    <property type="protein sequence ID" value="KYF59811.1"/>
    <property type="molecule type" value="Genomic_DNA"/>
</dbReference>
<reference evidence="10 11" key="1">
    <citation type="submission" date="2014-02" db="EMBL/GenBank/DDBJ databases">
        <title>The small core and large imbalanced accessory genome model reveals a collaborative survival strategy of Sorangium cellulosum strains in nature.</title>
        <authorList>
            <person name="Han K."/>
            <person name="Peng R."/>
            <person name="Blom J."/>
            <person name="Li Y.-Z."/>
        </authorList>
    </citation>
    <scope>NUCLEOTIDE SEQUENCE [LARGE SCALE GENOMIC DNA]</scope>
    <source>
        <strain evidence="10 11">So0157-25</strain>
    </source>
</reference>
<dbReference type="GO" id="GO:0006412">
    <property type="term" value="P:translation"/>
    <property type="evidence" value="ECO:0007669"/>
    <property type="project" value="UniProtKB-UniRule"/>
</dbReference>
<dbReference type="HAMAP" id="MF_00500">
    <property type="entry name" value="Ribosomal_bS20"/>
    <property type="match status" value="1"/>
</dbReference>
<dbReference type="Proteomes" id="UP000075420">
    <property type="component" value="Unassembled WGS sequence"/>
</dbReference>